<comment type="caution">
    <text evidence="2">The sequence shown here is derived from an EMBL/GenBank/DDBJ whole genome shotgun (WGS) entry which is preliminary data.</text>
</comment>
<dbReference type="Gene3D" id="3.30.565.10">
    <property type="entry name" value="Histidine kinase-like ATPase, C-terminal domain"/>
    <property type="match status" value="1"/>
</dbReference>
<dbReference type="InterPro" id="IPR036890">
    <property type="entry name" value="HATPase_C_sf"/>
</dbReference>
<evidence type="ECO:0000256" key="1">
    <source>
        <dbReference type="SAM" id="MobiDB-lite"/>
    </source>
</evidence>
<name>A0A918HMX2_9ACTN</name>
<dbReference type="InterPro" id="IPR050267">
    <property type="entry name" value="Anti-sigma-factor_SerPK"/>
</dbReference>
<dbReference type="AlphaFoldDB" id="A0A918HMX2"/>
<dbReference type="PANTHER" id="PTHR35526:SF3">
    <property type="entry name" value="ANTI-SIGMA-F FACTOR RSBW"/>
    <property type="match status" value="1"/>
</dbReference>
<accession>A0A918HMX2</accession>
<keyword evidence="3" id="KW-1185">Reference proteome</keyword>
<sequence length="75" mass="8672">MKLRAEHRTLRFGVWDNDPTPPRPPRQTPWDAESGRGLGLVRTCSDSWGWVRQPDHRRLVGTGKYIWCDLTNTAV</sequence>
<organism evidence="2 3">
    <name type="scientific">Streptomyces phaeofaciens</name>
    <dbReference type="NCBI Taxonomy" id="68254"/>
    <lineage>
        <taxon>Bacteria</taxon>
        <taxon>Bacillati</taxon>
        <taxon>Actinomycetota</taxon>
        <taxon>Actinomycetes</taxon>
        <taxon>Kitasatosporales</taxon>
        <taxon>Streptomycetaceae</taxon>
        <taxon>Streptomyces</taxon>
    </lineage>
</organism>
<dbReference type="RefSeq" id="WP_189714984.1">
    <property type="nucleotide sequence ID" value="NZ_BMSA01000021.1"/>
</dbReference>
<evidence type="ECO:0000313" key="3">
    <source>
        <dbReference type="Proteomes" id="UP000646776"/>
    </source>
</evidence>
<dbReference type="Proteomes" id="UP000646776">
    <property type="component" value="Unassembled WGS sequence"/>
</dbReference>
<protein>
    <submittedName>
        <fullName evidence="2">Uncharacterized protein</fullName>
    </submittedName>
</protein>
<gene>
    <name evidence="2" type="ORF">GCM10010226_61190</name>
</gene>
<reference evidence="2" key="1">
    <citation type="journal article" date="2014" name="Int. J. Syst. Evol. Microbiol.">
        <title>Complete genome sequence of Corynebacterium casei LMG S-19264T (=DSM 44701T), isolated from a smear-ripened cheese.</title>
        <authorList>
            <consortium name="US DOE Joint Genome Institute (JGI-PGF)"/>
            <person name="Walter F."/>
            <person name="Albersmeier A."/>
            <person name="Kalinowski J."/>
            <person name="Ruckert C."/>
        </authorList>
    </citation>
    <scope>NUCLEOTIDE SEQUENCE</scope>
    <source>
        <strain evidence="2">JCM 4125</strain>
    </source>
</reference>
<dbReference type="EMBL" id="BMSA01000021">
    <property type="protein sequence ID" value="GGT74923.1"/>
    <property type="molecule type" value="Genomic_DNA"/>
</dbReference>
<proteinExistence type="predicted"/>
<dbReference type="PANTHER" id="PTHR35526">
    <property type="entry name" value="ANTI-SIGMA-F FACTOR RSBW-RELATED"/>
    <property type="match status" value="1"/>
</dbReference>
<evidence type="ECO:0000313" key="2">
    <source>
        <dbReference type="EMBL" id="GGT74923.1"/>
    </source>
</evidence>
<feature type="region of interest" description="Disordered" evidence="1">
    <location>
        <begin position="1"/>
        <end position="35"/>
    </location>
</feature>
<reference evidence="2" key="2">
    <citation type="submission" date="2020-09" db="EMBL/GenBank/DDBJ databases">
        <authorList>
            <person name="Sun Q."/>
            <person name="Ohkuma M."/>
        </authorList>
    </citation>
    <scope>NUCLEOTIDE SEQUENCE</scope>
    <source>
        <strain evidence="2">JCM 4125</strain>
    </source>
</reference>